<keyword evidence="3" id="KW-1185">Reference proteome</keyword>
<protein>
    <submittedName>
        <fullName evidence="2">Uncharacterized protein</fullName>
    </submittedName>
</protein>
<feature type="compositionally biased region" description="Acidic residues" evidence="1">
    <location>
        <begin position="393"/>
        <end position="414"/>
    </location>
</feature>
<evidence type="ECO:0000313" key="3">
    <source>
        <dbReference type="Proteomes" id="UP001194580"/>
    </source>
</evidence>
<organism evidence="2 3">
    <name type="scientific">Linnemannia exigua</name>
    <dbReference type="NCBI Taxonomy" id="604196"/>
    <lineage>
        <taxon>Eukaryota</taxon>
        <taxon>Fungi</taxon>
        <taxon>Fungi incertae sedis</taxon>
        <taxon>Mucoromycota</taxon>
        <taxon>Mortierellomycotina</taxon>
        <taxon>Mortierellomycetes</taxon>
        <taxon>Mortierellales</taxon>
        <taxon>Mortierellaceae</taxon>
        <taxon>Linnemannia</taxon>
    </lineage>
</organism>
<feature type="compositionally biased region" description="Basic and acidic residues" evidence="1">
    <location>
        <begin position="183"/>
        <end position="193"/>
    </location>
</feature>
<name>A0AAD4DKU7_9FUNG</name>
<evidence type="ECO:0000313" key="2">
    <source>
        <dbReference type="EMBL" id="KAG0280649.1"/>
    </source>
</evidence>
<dbReference type="InterPro" id="IPR035965">
    <property type="entry name" value="PAS-like_dom_sf"/>
</dbReference>
<feature type="compositionally biased region" description="Basic and acidic residues" evidence="1">
    <location>
        <begin position="486"/>
        <end position="499"/>
    </location>
</feature>
<dbReference type="CDD" id="cd00130">
    <property type="entry name" value="PAS"/>
    <property type="match status" value="1"/>
</dbReference>
<proteinExistence type="predicted"/>
<feature type="compositionally biased region" description="Low complexity" evidence="1">
    <location>
        <begin position="212"/>
        <end position="227"/>
    </location>
</feature>
<dbReference type="AlphaFoldDB" id="A0AAD4DKU7"/>
<comment type="caution">
    <text evidence="2">The sequence shown here is derived from an EMBL/GenBank/DDBJ whole genome shotgun (WGS) entry which is preliminary data.</text>
</comment>
<dbReference type="InterPro" id="IPR000014">
    <property type="entry name" value="PAS"/>
</dbReference>
<feature type="non-terminal residue" evidence="2">
    <location>
        <position position="1"/>
    </location>
</feature>
<dbReference type="EMBL" id="JAAAIL010000054">
    <property type="protein sequence ID" value="KAG0280649.1"/>
    <property type="molecule type" value="Genomic_DNA"/>
</dbReference>
<dbReference type="Proteomes" id="UP001194580">
    <property type="component" value="Unassembled WGS sequence"/>
</dbReference>
<dbReference type="SUPFAM" id="SSF55785">
    <property type="entry name" value="PYP-like sensor domain (PAS domain)"/>
    <property type="match status" value="1"/>
</dbReference>
<feature type="compositionally biased region" description="Low complexity" evidence="1">
    <location>
        <begin position="167"/>
        <end position="176"/>
    </location>
</feature>
<gene>
    <name evidence="2" type="ORF">BGZ95_009288</name>
</gene>
<reference evidence="2" key="1">
    <citation type="journal article" date="2020" name="Fungal Divers.">
        <title>Resolving the Mortierellaceae phylogeny through synthesis of multi-gene phylogenetics and phylogenomics.</title>
        <authorList>
            <person name="Vandepol N."/>
            <person name="Liber J."/>
            <person name="Desiro A."/>
            <person name="Na H."/>
            <person name="Kennedy M."/>
            <person name="Barry K."/>
            <person name="Grigoriev I.V."/>
            <person name="Miller A.N."/>
            <person name="O'Donnell K."/>
            <person name="Stajich J.E."/>
            <person name="Bonito G."/>
        </authorList>
    </citation>
    <scope>NUCLEOTIDE SEQUENCE</scope>
    <source>
        <strain evidence="2">NRRL 28262</strain>
    </source>
</reference>
<feature type="region of interest" description="Disordered" evidence="1">
    <location>
        <begin position="392"/>
        <end position="415"/>
    </location>
</feature>
<accession>A0AAD4DKU7</accession>
<feature type="region of interest" description="Disordered" evidence="1">
    <location>
        <begin position="167"/>
        <end position="306"/>
    </location>
</feature>
<sequence>EFERIKRHHKAFGVNTWNPNTLDPEPRACMILNRYSRNLGIMYASPSCQLIFKIDPDKAIGKPLLVFLRADDLAGFVEQAELAKSSNVVTHMRFWFQSPNCREEIPCEAMMFGAADGLVAVLRRCRPFMRRQAITGSIPTSMPAQECPPRLVGPRCTCGDNSCRGDTASGASSTSSNKSHPYLRNDTKNDSGRRSHGSNNGHHYSSHHHNSNNHNHNSQSPQHHQQPVHIFNEAHRPVSTGGNHPNVMNGFTTNPRFSEFPPSSYSSGSSSESSSLNYSSSPLSISSYSPSPGVGGVGNSQHSSSNFRSTWFSTKTIQSPLQGIPIGSINSIRNLDKDQQRLRPLRSLQDDSLDIVDSNTQLPSSYRLRTHHTQENGMEESELNFMMSKLETGYDDEDDDDDNEEGIEDDDDDDVKVIDCRGRNAFVGVSRFGGSGGGGGGGGQVDEFEMDMDMEDTVRMNGSRIHELESDLSASASATSVKTRRRQENEDGHEGDGGGHHHHLDGSPVPHLQVGPSVQ</sequence>
<feature type="compositionally biased region" description="Low complexity" evidence="1">
    <location>
        <begin position="257"/>
        <end position="292"/>
    </location>
</feature>
<evidence type="ECO:0000256" key="1">
    <source>
        <dbReference type="SAM" id="MobiDB-lite"/>
    </source>
</evidence>
<feature type="region of interest" description="Disordered" evidence="1">
    <location>
        <begin position="462"/>
        <end position="519"/>
    </location>
</feature>